<keyword evidence="3" id="KW-1185">Reference proteome</keyword>
<protein>
    <submittedName>
        <fullName evidence="2">Uncharacterized protein</fullName>
    </submittedName>
</protein>
<organism evidence="2 3">
    <name type="scientific">Polycladomyces subterraneus</name>
    <dbReference type="NCBI Taxonomy" id="1016997"/>
    <lineage>
        <taxon>Bacteria</taxon>
        <taxon>Bacillati</taxon>
        <taxon>Bacillota</taxon>
        <taxon>Bacilli</taxon>
        <taxon>Bacillales</taxon>
        <taxon>Thermoactinomycetaceae</taxon>
        <taxon>Polycladomyces</taxon>
    </lineage>
</organism>
<proteinExistence type="predicted"/>
<evidence type="ECO:0000313" key="3">
    <source>
        <dbReference type="Proteomes" id="UP001174196"/>
    </source>
</evidence>
<gene>
    <name evidence="2" type="ORF">NWF35_06385</name>
</gene>
<evidence type="ECO:0000313" key="2">
    <source>
        <dbReference type="EMBL" id="MDN4593535.1"/>
    </source>
</evidence>
<evidence type="ECO:0000256" key="1">
    <source>
        <dbReference type="SAM" id="MobiDB-lite"/>
    </source>
</evidence>
<dbReference type="EMBL" id="JANRHH010000029">
    <property type="protein sequence ID" value="MDN4593535.1"/>
    <property type="molecule type" value="Genomic_DNA"/>
</dbReference>
<comment type="caution">
    <text evidence="2">The sequence shown here is derived from an EMBL/GenBank/DDBJ whole genome shotgun (WGS) entry which is preliminary data.</text>
</comment>
<dbReference type="Proteomes" id="UP001174196">
    <property type="component" value="Unassembled WGS sequence"/>
</dbReference>
<feature type="compositionally biased region" description="Pro residues" evidence="1">
    <location>
        <begin position="40"/>
        <end position="61"/>
    </location>
</feature>
<reference evidence="2" key="1">
    <citation type="submission" date="2022-08" db="EMBL/GenBank/DDBJ databases">
        <title>Polycladomyces zharkentsis sp. nov., a novel thermophilic CMC and starch-degrading bacterium isolated from a geothermal spring in Kazakhstan.</title>
        <authorList>
            <person name="Mashzhan A."/>
            <person name="Kistaubaeva A."/>
            <person name="Javier-Lopez R."/>
            <person name="Birkeland N.-K."/>
        </authorList>
    </citation>
    <scope>NUCLEOTIDE SEQUENCE</scope>
    <source>
        <strain evidence="2">KSR 13</strain>
    </source>
</reference>
<name>A0ABT8IL74_9BACL</name>
<accession>A0ABT8IL74</accession>
<dbReference type="RefSeq" id="WP_301238248.1">
    <property type="nucleotide sequence ID" value="NZ_JANRHH010000029.1"/>
</dbReference>
<feature type="region of interest" description="Disordered" evidence="1">
    <location>
        <begin position="38"/>
        <end position="72"/>
    </location>
</feature>
<sequence length="491" mass="52706">MKKGIKIYIIALLFVLLGVFSLHSVAYANINPPDIHPPEIKPPSFTPPSPPKAPSIQPPTINPKETKVDEKKGGELSDRLIGGLEKLKHGLGELWDGVSQVASNIWGKVEEYGTKLWESIKEHPILSILIAIGVIAAFMTGVGEVGLAAGGIGAGAGELGIGGLLGTLFTGDVFTGGISGAASAGIFRLVAGMLARSRFGVWAVDTFGSWFGKAIPNLLSGSVSAFTDSALYDWLKNRKIDWGKAGKSALLGFAVLFGVHSTPQLVSAFNKIPLPSPVYQVFVDGSVSSTPKTIGDTAFGQWLQKFEGKGDANLAEPEIEGLVKRVPARGKVYETKDGAIIKGGRIVKVNSVPKYRPATGNIDLEYVAKVRKQLGIPALGDDLKLKQYGVLKNEQTVAVLESDGVQIWGRNGWGADVGGYTQLRNEWMKGTLGRNGGIRGKDAVNNQTRYHAEGDVFFHLYLYRKQHKIIGGKARLVVDRPFLMRVVLMAV</sequence>